<name>A0A7V5H1W0_CALAY</name>
<dbReference type="Pfam" id="PF13307">
    <property type="entry name" value="Helicase_C_2"/>
    <property type="match status" value="1"/>
</dbReference>
<keyword evidence="3" id="KW-0378">Hydrolase</keyword>
<dbReference type="InterPro" id="IPR045028">
    <property type="entry name" value="DinG/Rad3-like"/>
</dbReference>
<dbReference type="SUPFAM" id="SSF52540">
    <property type="entry name" value="P-loop containing nucleoside triphosphate hydrolases"/>
    <property type="match status" value="1"/>
</dbReference>
<evidence type="ECO:0000313" key="13">
    <source>
        <dbReference type="EMBL" id="HHE54284.1"/>
    </source>
</evidence>
<keyword evidence="2" id="KW-0547">Nucleotide-binding</keyword>
<dbReference type="GO" id="GO:0003678">
    <property type="term" value="F:DNA helicase activity"/>
    <property type="evidence" value="ECO:0007669"/>
    <property type="project" value="InterPro"/>
</dbReference>
<dbReference type="PROSITE" id="PS51193">
    <property type="entry name" value="HELICASE_ATP_BIND_2"/>
    <property type="match status" value="1"/>
</dbReference>
<gene>
    <name evidence="13" type="ORF">ENL21_00765</name>
</gene>
<evidence type="ECO:0000256" key="2">
    <source>
        <dbReference type="ARBA" id="ARBA00022741"/>
    </source>
</evidence>
<keyword evidence="9" id="KW-0413">Isomerase</keyword>
<evidence type="ECO:0000256" key="9">
    <source>
        <dbReference type="ARBA" id="ARBA00023235"/>
    </source>
</evidence>
<dbReference type="AlphaFoldDB" id="A0A7V5H1W0"/>
<dbReference type="Proteomes" id="UP000886111">
    <property type="component" value="Unassembled WGS sequence"/>
</dbReference>
<dbReference type="GO" id="GO:0006139">
    <property type="term" value="P:nucleobase-containing compound metabolic process"/>
    <property type="evidence" value="ECO:0007669"/>
    <property type="project" value="InterPro"/>
</dbReference>
<dbReference type="GO" id="GO:0046872">
    <property type="term" value="F:metal ion binding"/>
    <property type="evidence" value="ECO:0007669"/>
    <property type="project" value="UniProtKB-KW"/>
</dbReference>
<evidence type="ECO:0000256" key="10">
    <source>
        <dbReference type="ARBA" id="ARBA00038058"/>
    </source>
</evidence>
<dbReference type="InterPro" id="IPR010614">
    <property type="entry name" value="RAD3-like_helicase_DEAD"/>
</dbReference>
<evidence type="ECO:0000259" key="12">
    <source>
        <dbReference type="PROSITE" id="PS51193"/>
    </source>
</evidence>
<dbReference type="EMBL" id="DRTD01000055">
    <property type="protein sequence ID" value="HHE54284.1"/>
    <property type="molecule type" value="Genomic_DNA"/>
</dbReference>
<sequence>VVAEAGTGTGKSMAYLVPAIEWAVKNRHAGQRVIVSTNTKNLQEQLFFKDLPTLYATVENKFKAVLLKGRYNYLCLEKWHTVLTDMNQRLSKDERTRLLPLVYWVEQTRTGDIMENAGFQLERNIGLWEKLTAEPSYCPGKACKYYEDCFLMKAREHAKRADVVVVNHALLFADLASGRSTLGDYEVLVLDEAHNIEKTAAEYLGIRVNYWSFRNLYHRIYEEEPNKSGTIVQIEYRLSTSKNLEQDKKNRLTRLTQKVKFSSLNLKEKTQIFYNEFSRMLRDQYGSREKPEKDETRIRYHKNFKFFRILEDEIDALKKALARFINDLNQLIDALNNLDFDAFKFQAQLTREVISSYERATELMEGFSFCLKGDEKNYVYWLDLPRNDWSNDVSMYAVPLNIDELLNKMLYPNVETAIFTSATLAVNKSFDYFKSRVGLNLIKARPVMATAFDSPFDYNSQLLLTVTDFLPDPRSAEYPQAVRDLIIRLHSEQKRGLLILLTNYSMLNQMYEWLKPHFDAQHVLLLAQGKSGSRTNILNQFKENRDSILLGTDSFWEGIDVRGDALELLFIPKLPCDVPSEPGIAARMEA</sequence>
<comment type="similarity">
    <text evidence="10">Belongs to the helicase family. DinG subfamily.</text>
</comment>
<keyword evidence="7" id="KW-0411">Iron-sulfur</keyword>
<dbReference type="GO" id="GO:0051536">
    <property type="term" value="F:iron-sulfur cluster binding"/>
    <property type="evidence" value="ECO:0007669"/>
    <property type="project" value="UniProtKB-KW"/>
</dbReference>
<keyword evidence="5" id="KW-0067">ATP-binding</keyword>
<evidence type="ECO:0000256" key="1">
    <source>
        <dbReference type="ARBA" id="ARBA00022723"/>
    </source>
</evidence>
<dbReference type="GO" id="GO:0016818">
    <property type="term" value="F:hydrolase activity, acting on acid anhydrides, in phosphorus-containing anhydrides"/>
    <property type="evidence" value="ECO:0007669"/>
    <property type="project" value="InterPro"/>
</dbReference>
<keyword evidence="4 13" id="KW-0347">Helicase</keyword>
<proteinExistence type="inferred from homology"/>
<feature type="coiled-coil region" evidence="11">
    <location>
        <begin position="307"/>
        <end position="334"/>
    </location>
</feature>
<protein>
    <submittedName>
        <fullName evidence="13">DEAD/DEAH box helicase</fullName>
    </submittedName>
</protein>
<evidence type="ECO:0000256" key="11">
    <source>
        <dbReference type="SAM" id="Coils"/>
    </source>
</evidence>
<dbReference type="InterPro" id="IPR006555">
    <property type="entry name" value="ATP-dep_Helicase_C"/>
</dbReference>
<evidence type="ECO:0000256" key="5">
    <source>
        <dbReference type="ARBA" id="ARBA00022840"/>
    </source>
</evidence>
<dbReference type="InterPro" id="IPR014013">
    <property type="entry name" value="Helic_SF1/SF2_ATP-bd_DinG/Rad3"/>
</dbReference>
<evidence type="ECO:0000256" key="7">
    <source>
        <dbReference type="ARBA" id="ARBA00023014"/>
    </source>
</evidence>
<organism evidence="13">
    <name type="scientific">Caldithrix abyssi</name>
    <dbReference type="NCBI Taxonomy" id="187145"/>
    <lineage>
        <taxon>Bacteria</taxon>
        <taxon>Pseudomonadati</taxon>
        <taxon>Calditrichota</taxon>
        <taxon>Calditrichia</taxon>
        <taxon>Calditrichales</taxon>
        <taxon>Calditrichaceae</taxon>
        <taxon>Caldithrix</taxon>
    </lineage>
</organism>
<dbReference type="Pfam" id="PF06733">
    <property type="entry name" value="DEAD_2"/>
    <property type="match status" value="1"/>
</dbReference>
<dbReference type="Gene3D" id="3.40.50.300">
    <property type="entry name" value="P-loop containing nucleotide triphosphate hydrolases"/>
    <property type="match status" value="2"/>
</dbReference>
<keyword evidence="6" id="KW-0408">Iron</keyword>
<evidence type="ECO:0000256" key="6">
    <source>
        <dbReference type="ARBA" id="ARBA00023004"/>
    </source>
</evidence>
<reference evidence="13" key="1">
    <citation type="journal article" date="2020" name="mSystems">
        <title>Genome- and Community-Level Interaction Insights into Carbon Utilization and Element Cycling Functions of Hydrothermarchaeota in Hydrothermal Sediment.</title>
        <authorList>
            <person name="Zhou Z."/>
            <person name="Liu Y."/>
            <person name="Xu W."/>
            <person name="Pan J."/>
            <person name="Luo Z.H."/>
            <person name="Li M."/>
        </authorList>
    </citation>
    <scope>NUCLEOTIDE SEQUENCE [LARGE SCALE GENOMIC DNA]</scope>
    <source>
        <strain evidence="13">HyVt-76</strain>
    </source>
</reference>
<comment type="caution">
    <text evidence="13">The sequence shown here is derived from an EMBL/GenBank/DDBJ whole genome shotgun (WGS) entry which is preliminary data.</text>
</comment>
<dbReference type="PANTHER" id="PTHR11472:SF34">
    <property type="entry name" value="REGULATOR OF TELOMERE ELONGATION HELICASE 1"/>
    <property type="match status" value="1"/>
</dbReference>
<evidence type="ECO:0000256" key="4">
    <source>
        <dbReference type="ARBA" id="ARBA00022806"/>
    </source>
</evidence>
<evidence type="ECO:0000256" key="8">
    <source>
        <dbReference type="ARBA" id="ARBA00023125"/>
    </source>
</evidence>
<dbReference type="InterPro" id="IPR027417">
    <property type="entry name" value="P-loop_NTPase"/>
</dbReference>
<feature type="non-terminal residue" evidence="13">
    <location>
        <position position="590"/>
    </location>
</feature>
<feature type="non-terminal residue" evidence="13">
    <location>
        <position position="1"/>
    </location>
</feature>
<keyword evidence="1" id="KW-0479">Metal-binding</keyword>
<evidence type="ECO:0000256" key="3">
    <source>
        <dbReference type="ARBA" id="ARBA00022801"/>
    </source>
</evidence>
<dbReference type="PANTHER" id="PTHR11472">
    <property type="entry name" value="DNA REPAIR DEAD HELICASE RAD3/XP-D SUBFAMILY MEMBER"/>
    <property type="match status" value="1"/>
</dbReference>
<keyword evidence="11" id="KW-0175">Coiled coil</keyword>
<dbReference type="GO" id="GO:0005524">
    <property type="term" value="F:ATP binding"/>
    <property type="evidence" value="ECO:0007669"/>
    <property type="project" value="UniProtKB-KW"/>
</dbReference>
<accession>A0A7V5H1W0</accession>
<dbReference type="GO" id="GO:0003677">
    <property type="term" value="F:DNA binding"/>
    <property type="evidence" value="ECO:0007669"/>
    <property type="project" value="UniProtKB-KW"/>
</dbReference>
<feature type="domain" description="Helicase ATP-binding" evidence="12">
    <location>
        <begin position="1"/>
        <end position="262"/>
    </location>
</feature>
<keyword evidence="8" id="KW-0238">DNA-binding</keyword>